<feature type="chain" id="PRO_5044830687" evidence="1">
    <location>
        <begin position="22"/>
        <end position="213"/>
    </location>
</feature>
<dbReference type="AlphaFoldDB" id="A0ABD3N801"/>
<reference evidence="2 3" key="1">
    <citation type="submission" date="2024-10" db="EMBL/GenBank/DDBJ databases">
        <title>Updated reference genomes for cyclostephanoid diatoms.</title>
        <authorList>
            <person name="Roberts W.R."/>
            <person name="Alverson A.J."/>
        </authorList>
    </citation>
    <scope>NUCLEOTIDE SEQUENCE [LARGE SCALE GENOMIC DNA]</scope>
    <source>
        <strain evidence="2 3">AJA232-27</strain>
    </source>
</reference>
<proteinExistence type="predicted"/>
<gene>
    <name evidence="2" type="ORF">ACHAWU_000542</name>
</gene>
<name>A0ABD3N801_9STRA</name>
<evidence type="ECO:0000313" key="2">
    <source>
        <dbReference type="EMBL" id="KAL3772194.1"/>
    </source>
</evidence>
<dbReference type="EMBL" id="JALLBG020000014">
    <property type="protein sequence ID" value="KAL3772194.1"/>
    <property type="molecule type" value="Genomic_DNA"/>
</dbReference>
<evidence type="ECO:0000256" key="1">
    <source>
        <dbReference type="SAM" id="SignalP"/>
    </source>
</evidence>
<sequence>MATLTLTKVLLVVSLLRLALRHSKSSQQTLFVSSSPRRSDWSTLDLDDLEEAWMKGDDAQDLLTPDEHLYDLLEQERKLAFDKMQSLMQDKTSGKRHDKALKRAALDAQHAGKSVMMFASLRNDRSPKHGHGWDWDSMVAVCDEWSNWLSNALVDISCYPIEPKGSDDADASSILITSARSWDGEDIFRFLVEHHHPKRLVSEVKWNDRVTKL</sequence>
<accession>A0ABD3N801</accession>
<comment type="caution">
    <text evidence="2">The sequence shown here is derived from an EMBL/GenBank/DDBJ whole genome shotgun (WGS) entry which is preliminary data.</text>
</comment>
<keyword evidence="1" id="KW-0732">Signal</keyword>
<feature type="signal peptide" evidence="1">
    <location>
        <begin position="1"/>
        <end position="21"/>
    </location>
</feature>
<dbReference type="Proteomes" id="UP001530293">
    <property type="component" value="Unassembled WGS sequence"/>
</dbReference>
<evidence type="ECO:0000313" key="3">
    <source>
        <dbReference type="Proteomes" id="UP001530293"/>
    </source>
</evidence>
<organism evidence="2 3">
    <name type="scientific">Discostella pseudostelligera</name>
    <dbReference type="NCBI Taxonomy" id="259834"/>
    <lineage>
        <taxon>Eukaryota</taxon>
        <taxon>Sar</taxon>
        <taxon>Stramenopiles</taxon>
        <taxon>Ochrophyta</taxon>
        <taxon>Bacillariophyta</taxon>
        <taxon>Coscinodiscophyceae</taxon>
        <taxon>Thalassiosirophycidae</taxon>
        <taxon>Stephanodiscales</taxon>
        <taxon>Stephanodiscaceae</taxon>
        <taxon>Discostella</taxon>
    </lineage>
</organism>
<keyword evidence="3" id="KW-1185">Reference proteome</keyword>
<protein>
    <submittedName>
        <fullName evidence="2">Uncharacterized protein</fullName>
    </submittedName>
</protein>